<keyword evidence="7" id="KW-0496">Mitochondrion</keyword>
<dbReference type="RefSeq" id="XP_064767159.1">
    <property type="nucleotide sequence ID" value="XM_064910688.1"/>
</dbReference>
<sequence>MLSRLRSSPRTLPTRLLRAFSTTPPTLLKKTPLYDLHLAHGANMVEFAGYSMPVLYAAQTHVESHKWVRAQAGVFDVSHMVQHVFKGPEATSFLEKITPSSLRELPRFQSTLSTLLLDTGGIADDLMITKRAEDEYYVVTNAGCRESDLAFFKRELQLFPSVEHVVLDESAILAVQGPRAAEVLQRLTQDDLGALKFGMAGLLDFKGSERYHVGRGGYTGEDGFEVSLPSREALSFTERMLASSEGVLKMIGLAARDSLRLEAGMCLYGHDLDAETTPVEGSLAWTIGKRRRAEGGFNGFETVARQLAEGVDRRRVGMRVRGPPAREGCVVYDESGTEVVGKITSGSPSPTAGGNVAMGYLRKGYWKTGTKVLVDVRGRKREGEVARMPFVETKYVR</sequence>
<dbReference type="Gene3D" id="2.40.30.110">
    <property type="entry name" value="Aminomethyltransferase beta-barrel domains"/>
    <property type="match status" value="1"/>
</dbReference>
<dbReference type="NCBIfam" id="NF001567">
    <property type="entry name" value="PRK00389.1"/>
    <property type="match status" value="1"/>
</dbReference>
<comment type="caution">
    <text evidence="10">The sequence shown here is derived from an EMBL/GenBank/DDBJ whole genome shotgun (WGS) entry which is preliminary data.</text>
</comment>
<comment type="catalytic activity">
    <reaction evidence="6 7">
        <text>N(6)-[(R)-S(8)-aminomethyldihydrolipoyl]-L-lysyl-[protein] + (6S)-5,6,7,8-tetrahydrofolate = N(6)-[(R)-dihydrolipoyl]-L-lysyl-[protein] + (6R)-5,10-methylene-5,6,7,8-tetrahydrofolate + NH4(+)</text>
        <dbReference type="Rhea" id="RHEA:16945"/>
        <dbReference type="Rhea" id="RHEA-COMP:10475"/>
        <dbReference type="Rhea" id="RHEA-COMP:10492"/>
        <dbReference type="ChEBI" id="CHEBI:15636"/>
        <dbReference type="ChEBI" id="CHEBI:28938"/>
        <dbReference type="ChEBI" id="CHEBI:57453"/>
        <dbReference type="ChEBI" id="CHEBI:83100"/>
        <dbReference type="ChEBI" id="CHEBI:83143"/>
        <dbReference type="EC" id="2.1.2.10"/>
    </reaction>
</comment>
<evidence type="ECO:0000256" key="3">
    <source>
        <dbReference type="ARBA" id="ARBA00022576"/>
    </source>
</evidence>
<evidence type="ECO:0000256" key="4">
    <source>
        <dbReference type="ARBA" id="ARBA00022679"/>
    </source>
</evidence>
<dbReference type="EMBL" id="JBBJBU010000009">
    <property type="protein sequence ID" value="KAK7204126.1"/>
    <property type="molecule type" value="Genomic_DNA"/>
</dbReference>
<dbReference type="PANTHER" id="PTHR43757">
    <property type="entry name" value="AMINOMETHYLTRANSFERASE"/>
    <property type="match status" value="1"/>
</dbReference>
<evidence type="ECO:0000313" key="10">
    <source>
        <dbReference type="EMBL" id="KAK7204126.1"/>
    </source>
</evidence>
<evidence type="ECO:0000259" key="8">
    <source>
        <dbReference type="Pfam" id="PF01571"/>
    </source>
</evidence>
<evidence type="ECO:0000256" key="1">
    <source>
        <dbReference type="ARBA" id="ARBA00008609"/>
    </source>
</evidence>
<comment type="subunit">
    <text evidence="7">The glycine cleavage system is composed of four proteins: P, T, L and H.</text>
</comment>
<reference evidence="10 11" key="1">
    <citation type="submission" date="2024-03" db="EMBL/GenBank/DDBJ databases">
        <title>Genome-scale model development and genomic sequencing of the oleaginous clade Lipomyces.</title>
        <authorList>
            <consortium name="Lawrence Berkeley National Laboratory"/>
            <person name="Czajka J.J."/>
            <person name="Han Y."/>
            <person name="Kim J."/>
            <person name="Mondo S.J."/>
            <person name="Hofstad B.A."/>
            <person name="Robles A."/>
            <person name="Haridas S."/>
            <person name="Riley R."/>
            <person name="LaButti K."/>
            <person name="Pangilinan J."/>
            <person name="Andreopoulos W."/>
            <person name="Lipzen A."/>
            <person name="Yan J."/>
            <person name="Wang M."/>
            <person name="Ng V."/>
            <person name="Grigoriev I.V."/>
            <person name="Spatafora J.W."/>
            <person name="Magnuson J.K."/>
            <person name="Baker S.E."/>
            <person name="Pomraning K.R."/>
        </authorList>
    </citation>
    <scope>NUCLEOTIDE SEQUENCE [LARGE SCALE GENOMIC DNA]</scope>
    <source>
        <strain evidence="10 11">Phaff 52-87</strain>
    </source>
</reference>
<dbReference type="InterPro" id="IPR006223">
    <property type="entry name" value="GcvT"/>
</dbReference>
<gene>
    <name evidence="10" type="ORF">BZA70DRAFT_249797</name>
</gene>
<dbReference type="SUPFAM" id="SSF101790">
    <property type="entry name" value="Aminomethyltransferase beta-barrel domain"/>
    <property type="match status" value="1"/>
</dbReference>
<comment type="subcellular location">
    <subcellularLocation>
        <location evidence="7">Mitochondrion</location>
    </subcellularLocation>
</comment>
<dbReference type="PANTHER" id="PTHR43757:SF2">
    <property type="entry name" value="AMINOMETHYLTRANSFERASE, MITOCHONDRIAL"/>
    <property type="match status" value="1"/>
</dbReference>
<dbReference type="EC" id="2.1.2.10" evidence="2 7"/>
<keyword evidence="4 7" id="KW-0808">Transferase</keyword>
<evidence type="ECO:0000256" key="6">
    <source>
        <dbReference type="ARBA" id="ARBA00047665"/>
    </source>
</evidence>
<proteinExistence type="inferred from homology"/>
<dbReference type="Pfam" id="PF01571">
    <property type="entry name" value="GCV_T"/>
    <property type="match status" value="1"/>
</dbReference>
<dbReference type="Proteomes" id="UP001498771">
    <property type="component" value="Unassembled WGS sequence"/>
</dbReference>
<dbReference type="InterPro" id="IPR006222">
    <property type="entry name" value="GCVT_N"/>
</dbReference>
<evidence type="ECO:0000256" key="2">
    <source>
        <dbReference type="ARBA" id="ARBA00012616"/>
    </source>
</evidence>
<dbReference type="InterPro" id="IPR013977">
    <property type="entry name" value="GcvT_C"/>
</dbReference>
<feature type="domain" description="GCVT N-terminal" evidence="8">
    <location>
        <begin position="33"/>
        <end position="289"/>
    </location>
</feature>
<organism evidence="10 11">
    <name type="scientific">Myxozyma melibiosi</name>
    <dbReference type="NCBI Taxonomy" id="54550"/>
    <lineage>
        <taxon>Eukaryota</taxon>
        <taxon>Fungi</taxon>
        <taxon>Dikarya</taxon>
        <taxon>Ascomycota</taxon>
        <taxon>Saccharomycotina</taxon>
        <taxon>Lipomycetes</taxon>
        <taxon>Lipomycetales</taxon>
        <taxon>Lipomycetaceae</taxon>
        <taxon>Myxozyma</taxon>
    </lineage>
</organism>
<name>A0ABR1F2Q3_9ASCO</name>
<dbReference type="PIRSF" id="PIRSF006487">
    <property type="entry name" value="GcvT"/>
    <property type="match status" value="1"/>
</dbReference>
<dbReference type="Gene3D" id="3.30.1360.120">
    <property type="entry name" value="Probable tRNA modification gtpase trme, domain 1"/>
    <property type="match status" value="1"/>
</dbReference>
<dbReference type="Gene3D" id="4.10.1250.10">
    <property type="entry name" value="Aminomethyltransferase fragment"/>
    <property type="match status" value="1"/>
</dbReference>
<dbReference type="Pfam" id="PF08669">
    <property type="entry name" value="GCV_T_C"/>
    <property type="match status" value="1"/>
</dbReference>
<dbReference type="Gene3D" id="3.30.70.1400">
    <property type="entry name" value="Aminomethyltransferase beta-barrel domains"/>
    <property type="match status" value="1"/>
</dbReference>
<keyword evidence="11" id="KW-1185">Reference proteome</keyword>
<dbReference type="InterPro" id="IPR028896">
    <property type="entry name" value="GcvT/YgfZ/DmdA"/>
</dbReference>
<feature type="domain" description="Aminomethyltransferase C-terminal" evidence="9">
    <location>
        <begin position="313"/>
        <end position="391"/>
    </location>
</feature>
<protein>
    <recommendedName>
        <fullName evidence="2 7">Aminomethyltransferase</fullName>
        <ecNumber evidence="2 7">2.1.2.10</ecNumber>
    </recommendedName>
    <alternativeName>
        <fullName evidence="5 7">Glycine cleavage system T protein</fullName>
    </alternativeName>
</protein>
<dbReference type="GeneID" id="90036200"/>
<evidence type="ECO:0000259" key="9">
    <source>
        <dbReference type="Pfam" id="PF08669"/>
    </source>
</evidence>
<evidence type="ECO:0000256" key="5">
    <source>
        <dbReference type="ARBA" id="ARBA00031395"/>
    </source>
</evidence>
<comment type="similarity">
    <text evidence="1 7">Belongs to the GcvT family.</text>
</comment>
<dbReference type="InterPro" id="IPR029043">
    <property type="entry name" value="GcvT/YgfZ_C"/>
</dbReference>
<keyword evidence="3 7" id="KW-0032">Aminotransferase</keyword>
<dbReference type="InterPro" id="IPR027266">
    <property type="entry name" value="TrmE/GcvT-like"/>
</dbReference>
<accession>A0ABR1F2Q3</accession>
<keyword evidence="7" id="KW-0809">Transit peptide</keyword>
<dbReference type="NCBIfam" id="TIGR00528">
    <property type="entry name" value="gcvT"/>
    <property type="match status" value="1"/>
</dbReference>
<evidence type="ECO:0000256" key="7">
    <source>
        <dbReference type="RuleBase" id="RU003981"/>
    </source>
</evidence>
<evidence type="ECO:0000313" key="11">
    <source>
        <dbReference type="Proteomes" id="UP001498771"/>
    </source>
</evidence>
<comment type="function">
    <text evidence="7">The glycine cleavage system catalyzes the degradation of glycine.</text>
</comment>
<dbReference type="SUPFAM" id="SSF103025">
    <property type="entry name" value="Folate-binding domain"/>
    <property type="match status" value="1"/>
</dbReference>